<evidence type="ECO:0000313" key="2">
    <source>
        <dbReference type="Proteomes" id="UP000697710"/>
    </source>
</evidence>
<organism evidence="1 2">
    <name type="scientific">Eiseniibacteriota bacterium</name>
    <dbReference type="NCBI Taxonomy" id="2212470"/>
    <lineage>
        <taxon>Bacteria</taxon>
        <taxon>Candidatus Eiseniibacteriota</taxon>
    </lineage>
</organism>
<evidence type="ECO:0000313" key="1">
    <source>
        <dbReference type="EMBL" id="MCA9727616.1"/>
    </source>
</evidence>
<gene>
    <name evidence="1" type="ORF">KC729_08030</name>
</gene>
<protein>
    <submittedName>
        <fullName evidence="1">Uncharacterized protein</fullName>
    </submittedName>
</protein>
<sequence length="195" mass="21037">MRHVLAHRPVAAVALAAIAVFTLSGCLEAPELEDRWTRLDVVSLTTEANAPTKWGEPVTLHARGRITYRAVLTGAVAMELRYSDAIGFADVQLEDDVDRLAMTEDIEQILAGSTVLASGAQSVTGFHKLIQEIDFDLQANLPAGPEGGLFVIFYFGEEEEVEGPGGEMETVVHPIEFAAHEILPGGMELVPEDTP</sequence>
<reference evidence="1" key="2">
    <citation type="journal article" date="2021" name="Microbiome">
        <title>Successional dynamics and alternative stable states in a saline activated sludge microbial community over 9 years.</title>
        <authorList>
            <person name="Wang Y."/>
            <person name="Ye J."/>
            <person name="Ju F."/>
            <person name="Liu L."/>
            <person name="Boyd J.A."/>
            <person name="Deng Y."/>
            <person name="Parks D.H."/>
            <person name="Jiang X."/>
            <person name="Yin X."/>
            <person name="Woodcroft B.J."/>
            <person name="Tyson G.W."/>
            <person name="Hugenholtz P."/>
            <person name="Polz M.F."/>
            <person name="Zhang T."/>
        </authorList>
    </citation>
    <scope>NUCLEOTIDE SEQUENCE</scope>
    <source>
        <strain evidence="1">HKST-UBA01</strain>
    </source>
</reference>
<dbReference type="AlphaFoldDB" id="A0A956RNK0"/>
<accession>A0A956RNK0</accession>
<comment type="caution">
    <text evidence="1">The sequence shown here is derived from an EMBL/GenBank/DDBJ whole genome shotgun (WGS) entry which is preliminary data.</text>
</comment>
<dbReference type="Proteomes" id="UP000697710">
    <property type="component" value="Unassembled WGS sequence"/>
</dbReference>
<reference evidence="1" key="1">
    <citation type="submission" date="2020-04" db="EMBL/GenBank/DDBJ databases">
        <authorList>
            <person name="Zhang T."/>
        </authorList>
    </citation>
    <scope>NUCLEOTIDE SEQUENCE</scope>
    <source>
        <strain evidence="1">HKST-UBA01</strain>
    </source>
</reference>
<dbReference type="PROSITE" id="PS51257">
    <property type="entry name" value="PROKAR_LIPOPROTEIN"/>
    <property type="match status" value="1"/>
</dbReference>
<name>A0A956RNK0_UNCEI</name>
<dbReference type="EMBL" id="JAGQHR010000200">
    <property type="protein sequence ID" value="MCA9727616.1"/>
    <property type="molecule type" value="Genomic_DNA"/>
</dbReference>
<proteinExistence type="predicted"/>